<sequence length="217" mass="23349">MILEVQIFYPWTKGYPTNLKILEKFAPKIFVRGELKPQDNQSVAIVGSRNMSVYGKELAERFSGFLALRGVTVVSGLARGVDTVSHMAALEARGRTVAVLGSGVDVIYPPENLALSRKIAENGAIISQFPLGTKPLPQNFLIRNKVIAALSKAVVVIEGARRSGTFSIASHAANLGREVFAVPGPINSPLSETPNFLIEQGARVATKPEDILDSLIL</sequence>
<evidence type="ECO:0000313" key="3">
    <source>
        <dbReference type="EMBL" id="OGM65193.1"/>
    </source>
</evidence>
<dbReference type="InterPro" id="IPR003488">
    <property type="entry name" value="DprA"/>
</dbReference>
<name>A0A1F8BMB8_9BACT</name>
<feature type="domain" description="Smf/DprA SLOG" evidence="2">
    <location>
        <begin position="8"/>
        <end position="214"/>
    </location>
</feature>
<dbReference type="Proteomes" id="UP000177082">
    <property type="component" value="Unassembled WGS sequence"/>
</dbReference>
<comment type="caution">
    <text evidence="3">The sequence shown here is derived from an EMBL/GenBank/DDBJ whole genome shotgun (WGS) entry which is preliminary data.</text>
</comment>
<dbReference type="STRING" id="1802519.A2961_00640"/>
<dbReference type="GO" id="GO:0009294">
    <property type="term" value="P:DNA-mediated transformation"/>
    <property type="evidence" value="ECO:0007669"/>
    <property type="project" value="InterPro"/>
</dbReference>
<dbReference type="NCBIfam" id="TIGR00732">
    <property type="entry name" value="dprA"/>
    <property type="match status" value="1"/>
</dbReference>
<organism evidence="3 4">
    <name type="scientific">Candidatus Woesebacteria bacterium RIFCSPLOWO2_01_FULL_39_21</name>
    <dbReference type="NCBI Taxonomy" id="1802519"/>
    <lineage>
        <taxon>Bacteria</taxon>
        <taxon>Candidatus Woeseibacteriota</taxon>
    </lineage>
</organism>
<evidence type="ECO:0000259" key="2">
    <source>
        <dbReference type="Pfam" id="PF02481"/>
    </source>
</evidence>
<dbReference type="SUPFAM" id="SSF102405">
    <property type="entry name" value="MCP/YpsA-like"/>
    <property type="match status" value="1"/>
</dbReference>
<dbReference type="Gene3D" id="3.40.50.450">
    <property type="match status" value="1"/>
</dbReference>
<proteinExistence type="inferred from homology"/>
<dbReference type="PANTHER" id="PTHR43022">
    <property type="entry name" value="PROTEIN SMF"/>
    <property type="match status" value="1"/>
</dbReference>
<gene>
    <name evidence="3" type="ORF">A2961_00640</name>
</gene>
<dbReference type="PANTHER" id="PTHR43022:SF1">
    <property type="entry name" value="PROTEIN SMF"/>
    <property type="match status" value="1"/>
</dbReference>
<evidence type="ECO:0000313" key="4">
    <source>
        <dbReference type="Proteomes" id="UP000177082"/>
    </source>
</evidence>
<dbReference type="AlphaFoldDB" id="A0A1F8BMB8"/>
<dbReference type="Pfam" id="PF02481">
    <property type="entry name" value="DNA_processg_A"/>
    <property type="match status" value="1"/>
</dbReference>
<protein>
    <submittedName>
        <fullName evidence="3">DNA protecting protein DprA</fullName>
    </submittedName>
</protein>
<dbReference type="EMBL" id="MGHF01000002">
    <property type="protein sequence ID" value="OGM65193.1"/>
    <property type="molecule type" value="Genomic_DNA"/>
</dbReference>
<evidence type="ECO:0000256" key="1">
    <source>
        <dbReference type="ARBA" id="ARBA00006525"/>
    </source>
</evidence>
<dbReference type="InterPro" id="IPR057666">
    <property type="entry name" value="DrpA_SLOG"/>
</dbReference>
<comment type="similarity">
    <text evidence="1">Belongs to the DprA/Smf family.</text>
</comment>
<accession>A0A1F8BMB8</accession>
<reference evidence="3 4" key="1">
    <citation type="journal article" date="2016" name="Nat. Commun.">
        <title>Thousands of microbial genomes shed light on interconnected biogeochemical processes in an aquifer system.</title>
        <authorList>
            <person name="Anantharaman K."/>
            <person name="Brown C.T."/>
            <person name="Hug L.A."/>
            <person name="Sharon I."/>
            <person name="Castelle C.J."/>
            <person name="Probst A.J."/>
            <person name="Thomas B.C."/>
            <person name="Singh A."/>
            <person name="Wilkins M.J."/>
            <person name="Karaoz U."/>
            <person name="Brodie E.L."/>
            <person name="Williams K.H."/>
            <person name="Hubbard S.S."/>
            <person name="Banfield J.F."/>
        </authorList>
    </citation>
    <scope>NUCLEOTIDE SEQUENCE [LARGE SCALE GENOMIC DNA]</scope>
</reference>